<dbReference type="AlphaFoldDB" id="A0A2K9P1F6"/>
<protein>
    <submittedName>
        <fullName evidence="1">Pyridoxamine 5'-phosphateoxidase</fullName>
    </submittedName>
</protein>
<dbReference type="SUPFAM" id="SSF50475">
    <property type="entry name" value="FMN-binding split barrel"/>
    <property type="match status" value="1"/>
</dbReference>
<name>A0A2K9P1F6_9FIRM</name>
<evidence type="ECO:0000313" key="1">
    <source>
        <dbReference type="EMBL" id="AUO19094.1"/>
    </source>
</evidence>
<dbReference type="InterPro" id="IPR024747">
    <property type="entry name" value="Pyridox_Oxase-rel"/>
</dbReference>
<keyword evidence="2" id="KW-1185">Reference proteome</keyword>
<dbReference type="OrthoDB" id="9794935at2"/>
<proteinExistence type="predicted"/>
<reference evidence="1 2" key="1">
    <citation type="submission" date="2017-04" db="EMBL/GenBank/DDBJ databases">
        <title>Monoglobus pectinilyticus 14 draft genome.</title>
        <authorList>
            <person name="Kim C."/>
            <person name="Rosendale D.I."/>
            <person name="Kelly W.J."/>
            <person name="Tannock G.W."/>
            <person name="Patchett M.L."/>
            <person name="Jordens J.Z."/>
        </authorList>
    </citation>
    <scope>NUCLEOTIDE SEQUENCE [LARGE SCALE GENOMIC DNA]</scope>
    <source>
        <strain evidence="1 2">14</strain>
    </source>
</reference>
<dbReference type="Pfam" id="PF12900">
    <property type="entry name" value="Pyridox_ox_2"/>
    <property type="match status" value="1"/>
</dbReference>
<dbReference type="Gene3D" id="2.30.110.10">
    <property type="entry name" value="Electron Transport, Fmn-binding Protein, Chain A"/>
    <property type="match status" value="1"/>
</dbReference>
<dbReference type="PANTHER" id="PTHR34071:SF2">
    <property type="entry name" value="FLAVIN-NUCLEOTIDE-BINDING PROTEIN"/>
    <property type="match status" value="1"/>
</dbReference>
<accession>A0A2K9P1F6</accession>
<dbReference type="Proteomes" id="UP000235589">
    <property type="component" value="Chromosome"/>
</dbReference>
<dbReference type="EMBL" id="CP020991">
    <property type="protein sequence ID" value="AUO19094.1"/>
    <property type="molecule type" value="Genomic_DNA"/>
</dbReference>
<dbReference type="InterPro" id="IPR012349">
    <property type="entry name" value="Split_barrel_FMN-bd"/>
</dbReference>
<organism evidence="1 2">
    <name type="scientific">Monoglobus pectinilyticus</name>
    <dbReference type="NCBI Taxonomy" id="1981510"/>
    <lineage>
        <taxon>Bacteria</taxon>
        <taxon>Bacillati</taxon>
        <taxon>Bacillota</taxon>
        <taxon>Clostridia</taxon>
        <taxon>Monoglobales</taxon>
        <taxon>Monoglobaceae</taxon>
        <taxon>Monoglobus</taxon>
    </lineage>
</organism>
<dbReference type="GeneID" id="98062336"/>
<dbReference type="KEGG" id="mpec:B9O19_00920"/>
<sequence>MFREMRRKKQSLSGEKISEILNNGTSGVLALSGDNDYPYAVPLSYVYDGSSIYFHAAKTGHKIDAVKRNNKASFCIIGQDDVVPEKYTTNYKSIIAFGKIRILDDEGEKRSAIEKLAVKYSPGDKTDREAEIKKEWDNLCMLELQIDYITGKESIELTKIK</sequence>
<dbReference type="RefSeq" id="WP_102365324.1">
    <property type="nucleotide sequence ID" value="NZ_CP020991.1"/>
</dbReference>
<dbReference type="PANTHER" id="PTHR34071">
    <property type="entry name" value="5-NITROIMIDAZOLE ANTIBIOTICS RESISTANCE PROTEIN, NIMA-FAMILY-RELATED PROTEIN-RELATED"/>
    <property type="match status" value="1"/>
</dbReference>
<evidence type="ECO:0000313" key="2">
    <source>
        <dbReference type="Proteomes" id="UP000235589"/>
    </source>
</evidence>
<gene>
    <name evidence="1" type="ORF">B9O19_00920</name>
</gene>